<gene>
    <name evidence="3" type="ORF">A6769_24090</name>
</gene>
<dbReference type="EMBL" id="LXQE01000158">
    <property type="protein sequence ID" value="RCJ33882.1"/>
    <property type="molecule type" value="Genomic_DNA"/>
</dbReference>
<reference evidence="3 4" key="1">
    <citation type="submission" date="2016-04" db="EMBL/GenBank/DDBJ databases">
        <authorList>
            <person name="Evans L.H."/>
            <person name="Alamgir A."/>
            <person name="Owens N."/>
            <person name="Weber N.D."/>
            <person name="Virtaneva K."/>
            <person name="Barbian K."/>
            <person name="Babar A."/>
            <person name="Rosenke K."/>
        </authorList>
    </citation>
    <scope>NUCLEOTIDE SEQUENCE [LARGE SCALE GENOMIC DNA]</scope>
    <source>
        <strain evidence="3">NIES-2108</strain>
    </source>
</reference>
<evidence type="ECO:0000256" key="2">
    <source>
        <dbReference type="SAM" id="SignalP"/>
    </source>
</evidence>
<sequence length="172" mass="19268">MKLKALSLVASAIALTLTATSFAVHAQTASSSPLLLAQTQQKERGPWKELGLTDAQKAQIQTIRRDSRTKFEAVLTPEQKAKLEAAKQARRAEWQARKAQGQTGQGQRQPGQRRGKGGFGDLNLTETQKTQMRQIRESEKQQIQAVLTPEQRQKLEQFRQNAPSRRQQGNPQ</sequence>
<dbReference type="GO" id="GO:0030288">
    <property type="term" value="C:outer membrane-bounded periplasmic space"/>
    <property type="evidence" value="ECO:0007669"/>
    <property type="project" value="TreeGrafter"/>
</dbReference>
<dbReference type="Proteomes" id="UP000252085">
    <property type="component" value="Unassembled WGS sequence"/>
</dbReference>
<accession>A0A367RES6</accession>
<dbReference type="AlphaFoldDB" id="A0A367RES6"/>
<feature type="compositionally biased region" description="Basic and acidic residues" evidence="1">
    <location>
        <begin position="82"/>
        <end position="96"/>
    </location>
</feature>
<name>A0A367RES6_NOSPU</name>
<keyword evidence="2" id="KW-0732">Signal</keyword>
<evidence type="ECO:0000313" key="3">
    <source>
        <dbReference type="EMBL" id="RCJ33882.1"/>
    </source>
</evidence>
<evidence type="ECO:0000313" key="4">
    <source>
        <dbReference type="Proteomes" id="UP000252085"/>
    </source>
</evidence>
<feature type="compositionally biased region" description="Polar residues" evidence="1">
    <location>
        <begin position="158"/>
        <end position="172"/>
    </location>
</feature>
<feature type="chain" id="PRO_5016654990" evidence="2">
    <location>
        <begin position="27"/>
        <end position="172"/>
    </location>
</feature>
<evidence type="ECO:0000256" key="1">
    <source>
        <dbReference type="SAM" id="MobiDB-lite"/>
    </source>
</evidence>
<feature type="signal peptide" evidence="2">
    <location>
        <begin position="1"/>
        <end position="26"/>
    </location>
</feature>
<feature type="compositionally biased region" description="Polar residues" evidence="1">
    <location>
        <begin position="124"/>
        <end position="133"/>
    </location>
</feature>
<dbReference type="GO" id="GO:0051082">
    <property type="term" value="F:unfolded protein binding"/>
    <property type="evidence" value="ECO:0007669"/>
    <property type="project" value="TreeGrafter"/>
</dbReference>
<protein>
    <submittedName>
        <fullName evidence="3">P pilus assembly/Cpx signaling pathway, periplasmic inhibitor/zinc-resistance associated protein</fullName>
    </submittedName>
</protein>
<feature type="region of interest" description="Disordered" evidence="1">
    <location>
        <begin position="82"/>
        <end position="172"/>
    </location>
</feature>
<proteinExistence type="predicted"/>
<dbReference type="InterPro" id="IPR052211">
    <property type="entry name" value="Cpx_auxiliary_protein"/>
</dbReference>
<dbReference type="PANTHER" id="PTHR38102:SF1">
    <property type="entry name" value="PERIPLASMIC CHAPERONE SPY"/>
    <property type="match status" value="1"/>
</dbReference>
<comment type="caution">
    <text evidence="3">The sequence shown here is derived from an EMBL/GenBank/DDBJ whole genome shotgun (WGS) entry which is preliminary data.</text>
</comment>
<organism evidence="3 4">
    <name type="scientific">Nostoc punctiforme NIES-2108</name>
    <dbReference type="NCBI Taxonomy" id="1356359"/>
    <lineage>
        <taxon>Bacteria</taxon>
        <taxon>Bacillati</taxon>
        <taxon>Cyanobacteriota</taxon>
        <taxon>Cyanophyceae</taxon>
        <taxon>Nostocales</taxon>
        <taxon>Nostocaceae</taxon>
        <taxon>Nostoc</taxon>
    </lineage>
</organism>
<feature type="compositionally biased region" description="Low complexity" evidence="1">
    <location>
        <begin position="97"/>
        <end position="110"/>
    </location>
</feature>
<dbReference type="PANTHER" id="PTHR38102">
    <property type="entry name" value="PERIPLASMIC CHAPERONE SPY"/>
    <property type="match status" value="1"/>
</dbReference>